<dbReference type="InterPro" id="IPR011598">
    <property type="entry name" value="bHLH_dom"/>
</dbReference>
<dbReference type="PROSITE" id="PS50888">
    <property type="entry name" value="BHLH"/>
    <property type="match status" value="1"/>
</dbReference>
<proteinExistence type="predicted"/>
<dbReference type="GO" id="GO:0046983">
    <property type="term" value="F:protein dimerization activity"/>
    <property type="evidence" value="ECO:0007669"/>
    <property type="project" value="InterPro"/>
</dbReference>
<evidence type="ECO:0000256" key="1">
    <source>
        <dbReference type="SAM" id="MobiDB-lite"/>
    </source>
</evidence>
<dbReference type="InterPro" id="IPR036638">
    <property type="entry name" value="HLH_DNA-bd_sf"/>
</dbReference>
<dbReference type="AlphaFoldDB" id="A0A7S3VFC8"/>
<dbReference type="Gene3D" id="3.30.450.20">
    <property type="entry name" value="PAS domain"/>
    <property type="match status" value="1"/>
</dbReference>
<dbReference type="SUPFAM" id="SSF47459">
    <property type="entry name" value="HLH, helix-loop-helix DNA-binding domain"/>
    <property type="match status" value="1"/>
</dbReference>
<accession>A0A7S3VFC8</accession>
<dbReference type="InterPro" id="IPR000014">
    <property type="entry name" value="PAS"/>
</dbReference>
<feature type="domain" description="BHLH" evidence="2">
    <location>
        <begin position="362"/>
        <end position="414"/>
    </location>
</feature>
<dbReference type="InterPro" id="IPR035965">
    <property type="entry name" value="PAS-like_dom_sf"/>
</dbReference>
<feature type="compositionally biased region" description="Acidic residues" evidence="1">
    <location>
        <begin position="11"/>
        <end position="20"/>
    </location>
</feature>
<dbReference type="SMART" id="SM00353">
    <property type="entry name" value="HLH"/>
    <property type="match status" value="1"/>
</dbReference>
<reference evidence="3" key="1">
    <citation type="submission" date="2021-01" db="EMBL/GenBank/DDBJ databases">
        <authorList>
            <person name="Corre E."/>
            <person name="Pelletier E."/>
            <person name="Niang G."/>
            <person name="Scheremetjew M."/>
            <person name="Finn R."/>
            <person name="Kale V."/>
            <person name="Holt S."/>
            <person name="Cochrane G."/>
            <person name="Meng A."/>
            <person name="Brown T."/>
            <person name="Cohen L."/>
        </authorList>
    </citation>
    <scope>NUCLEOTIDE SEQUENCE</scope>
    <source>
        <strain evidence="3">MM31A-1</strain>
    </source>
</reference>
<dbReference type="Pfam" id="PF13188">
    <property type="entry name" value="PAS_8"/>
    <property type="match status" value="1"/>
</dbReference>
<dbReference type="SMART" id="SM00091">
    <property type="entry name" value="PAS"/>
    <property type="match status" value="1"/>
</dbReference>
<dbReference type="Pfam" id="PF00010">
    <property type="entry name" value="HLH"/>
    <property type="match status" value="1"/>
</dbReference>
<dbReference type="CDD" id="cd00083">
    <property type="entry name" value="bHLH_SF"/>
    <property type="match status" value="1"/>
</dbReference>
<feature type="region of interest" description="Disordered" evidence="1">
    <location>
        <begin position="263"/>
        <end position="282"/>
    </location>
</feature>
<feature type="region of interest" description="Disordered" evidence="1">
    <location>
        <begin position="1"/>
        <end position="56"/>
    </location>
</feature>
<dbReference type="EMBL" id="HBIO01029096">
    <property type="protein sequence ID" value="CAE0477466.1"/>
    <property type="molecule type" value="Transcribed_RNA"/>
</dbReference>
<evidence type="ECO:0000313" key="3">
    <source>
        <dbReference type="EMBL" id="CAE0477466.1"/>
    </source>
</evidence>
<protein>
    <recommendedName>
        <fullName evidence="2">BHLH domain-containing protein</fullName>
    </recommendedName>
</protein>
<dbReference type="SUPFAM" id="SSF55785">
    <property type="entry name" value="PYP-like sensor domain (PAS domain)"/>
    <property type="match status" value="1"/>
</dbReference>
<name>A0A7S3VFC8_9STRA</name>
<evidence type="ECO:0000259" key="2">
    <source>
        <dbReference type="PROSITE" id="PS50888"/>
    </source>
</evidence>
<sequence>MLHYHMMSGQDDNEPEENQPDDAQHTMIDQFQFNSLLADPVPPPTSEHPSSSSLPTEIQIGMPWIGEDSGIITSTATGAQQPQHIIHQQFASLNPPITQLPTHMDQAQPQQTLPPIPVQLVQQKSAQPQLNMFAAPIFQQQQNPQPLIAPAHLQQNMSLPAKNISPSQQQQQQQMPQNLVEQQHHISHQAVPVQPQYDQAGLNFFPQQPQQIFTLSSQPQPLTVPPQLQLIHNIPIVNTPAPLTTLSAPQMSQPGSIAISYKGAQSNKRRMHVPTNPTTEEVKSNLTSSASSSAGNLIGLLTPQFTTSLGHTNAAQQANQPQAKRLKAEGVQKCTNTTVVTCGSNSTMQDMNEVEVMKPVERRRYERNTREQQRSKKISQQIKELRNVLTESKVPFKQNKYSILTSVVDYIKQLRNRAGLLDNEHSKLIHTIQQTSDMINSGGNHSSDGSANFVSDAGLIHNAGPASTIGNDAELLCVKGLDYKAIYDQCSIPLGVAALDGRFIMCNSKFEEWTGYSMHDLDSRTLFGLLPSTGVDEVFQALGTLLKETEGASVSGIQRMKTSDGSSGSGAFGGKVSDLTCGRNEISNRNDENDASTIGHTNNVYRGYWSGILPQPNDNIELNISVTRTTDGTPKFFNCALSLIETRFEPKQDDAPLFSIIGADDFE</sequence>
<dbReference type="NCBIfam" id="TIGR00229">
    <property type="entry name" value="sensory_box"/>
    <property type="match status" value="1"/>
</dbReference>
<organism evidence="3">
    <name type="scientific">Chaetoceros debilis</name>
    <dbReference type="NCBI Taxonomy" id="122233"/>
    <lineage>
        <taxon>Eukaryota</taxon>
        <taxon>Sar</taxon>
        <taxon>Stramenopiles</taxon>
        <taxon>Ochrophyta</taxon>
        <taxon>Bacillariophyta</taxon>
        <taxon>Coscinodiscophyceae</taxon>
        <taxon>Chaetocerotophycidae</taxon>
        <taxon>Chaetocerotales</taxon>
        <taxon>Chaetocerotaceae</taxon>
        <taxon>Chaetoceros</taxon>
    </lineage>
</organism>
<gene>
    <name evidence="3" type="ORF">CDEB00056_LOCUS22319</name>
</gene>
<dbReference type="Gene3D" id="4.10.280.10">
    <property type="entry name" value="Helix-loop-helix DNA-binding domain"/>
    <property type="match status" value="1"/>
</dbReference>